<dbReference type="KEGG" id="mtuc:J113_08915"/>
<dbReference type="Gene3D" id="3.40.50.1240">
    <property type="entry name" value="Phosphoglycerate mutase-like"/>
    <property type="match status" value="1"/>
</dbReference>
<evidence type="ECO:0000256" key="1">
    <source>
        <dbReference type="SAM" id="MobiDB-lite"/>
    </source>
</evidence>
<dbReference type="SUPFAM" id="SSF53254">
    <property type="entry name" value="Phosphoglycerate mutase-like"/>
    <property type="match status" value="1"/>
</dbReference>
<protein>
    <recommendedName>
        <fullName evidence="4">Phosphoglycerate mutase</fullName>
    </recommendedName>
</protein>
<name>R4M534_MYCTX</name>
<dbReference type="AlphaFoldDB" id="R4M534"/>
<sequence length="198" mass="22193">MNEQYRNLVLMRHAKSAYPDGIADHDRPLAPRGIREAGLAGGWLRANLPAVDAVLCSTAARGGRGAHRHRRTRSLRRAALRRGTRNSDRGDQPGWRQRHHTACGRARANDVGPCHRPGQHQRHRRRCRGTHLGEVPDVGDRRATRRRTLGRRRTGVCRAGRLSRATVEVLLLRKPSAAYFLLKAAEPASARVCTPTRR</sequence>
<dbReference type="InterPro" id="IPR029033">
    <property type="entry name" value="His_PPase_superfam"/>
</dbReference>
<dbReference type="CDD" id="cd07067">
    <property type="entry name" value="HP_PGM_like"/>
    <property type="match status" value="1"/>
</dbReference>
<evidence type="ECO:0008006" key="4">
    <source>
        <dbReference type="Google" id="ProtNLM"/>
    </source>
</evidence>
<organism evidence="2 3">
    <name type="scientific">Mycobacterium tuberculosis CAS/NITR204</name>
    <dbReference type="NCBI Taxonomy" id="1310114"/>
    <lineage>
        <taxon>Bacteria</taxon>
        <taxon>Bacillati</taxon>
        <taxon>Actinomycetota</taxon>
        <taxon>Actinomycetes</taxon>
        <taxon>Mycobacteriales</taxon>
        <taxon>Mycobacteriaceae</taxon>
        <taxon>Mycobacterium</taxon>
        <taxon>Mycobacterium tuberculosis complex</taxon>
    </lineage>
</organism>
<gene>
    <name evidence="2" type="ORF">J113_08915</name>
</gene>
<dbReference type="InterPro" id="IPR013078">
    <property type="entry name" value="His_Pase_superF_clade-1"/>
</dbReference>
<evidence type="ECO:0000313" key="3">
    <source>
        <dbReference type="Proteomes" id="UP000013548"/>
    </source>
</evidence>
<accession>R4M534</accession>
<feature type="region of interest" description="Disordered" evidence="1">
    <location>
        <begin position="78"/>
        <end position="124"/>
    </location>
</feature>
<dbReference type="BioCyc" id="MTUB1310114:G13A2-1318-MONOMER"/>
<dbReference type="HOGENOM" id="CLU_1376856_0_0_11"/>
<reference evidence="2 3" key="1">
    <citation type="journal article" date="2013" name="Genome Announc.">
        <title>Whole-Genome Sequences of Four Clinical Isolates of Mycobacterium tuberculosis from Tamil Nadu, South India.</title>
        <authorList>
            <person name="Narayanan S."/>
            <person name="Deshpande U."/>
        </authorList>
    </citation>
    <scope>NUCLEOTIDE SEQUENCE [LARGE SCALE GENOMIC DNA]</scope>
    <source>
        <strain evidence="2 3">CAS/NITR204</strain>
    </source>
</reference>
<dbReference type="EMBL" id="CP005386">
    <property type="protein sequence ID" value="AGL26759.1"/>
    <property type="molecule type" value="Genomic_DNA"/>
</dbReference>
<dbReference type="Proteomes" id="UP000013548">
    <property type="component" value="Chromosome"/>
</dbReference>
<evidence type="ECO:0000313" key="2">
    <source>
        <dbReference type="EMBL" id="AGL26759.1"/>
    </source>
</evidence>
<proteinExistence type="predicted"/>